<dbReference type="CDD" id="cd07361">
    <property type="entry name" value="MEMO_like"/>
    <property type="match status" value="1"/>
</dbReference>
<proteinExistence type="inferred from homology"/>
<name>A0A1G1VZZ3_9BACT</name>
<comment type="similarity">
    <text evidence="1">Belongs to the MEMO1 family.</text>
</comment>
<dbReference type="InterPro" id="IPR002737">
    <property type="entry name" value="MEMO1_fam"/>
</dbReference>
<accession>A0A1G1VZZ3</accession>
<evidence type="ECO:0000256" key="1">
    <source>
        <dbReference type="ARBA" id="ARBA00006315"/>
    </source>
</evidence>
<comment type="caution">
    <text evidence="2">The sequence shown here is derived from an EMBL/GenBank/DDBJ whole genome shotgun (WGS) entry which is preliminary data.</text>
</comment>
<dbReference type="PANTHER" id="PTHR11060:SF0">
    <property type="entry name" value="PROTEIN MEMO1"/>
    <property type="match status" value="1"/>
</dbReference>
<evidence type="ECO:0000313" key="3">
    <source>
        <dbReference type="Proteomes" id="UP000176299"/>
    </source>
</evidence>
<dbReference type="PANTHER" id="PTHR11060">
    <property type="entry name" value="PROTEIN MEMO1"/>
    <property type="match status" value="1"/>
</dbReference>
<organism evidence="2 3">
    <name type="scientific">Candidatus Woykebacteria bacterium GWA1_44_8</name>
    <dbReference type="NCBI Taxonomy" id="1802591"/>
    <lineage>
        <taxon>Bacteria</taxon>
        <taxon>Candidatus Woykeibacteriota</taxon>
    </lineage>
</organism>
<sequence>MIPHHLLPSFMIADFFNRLSAQEPNTIILLGPNHDELGDFEVLTSLYGWQTPFGTVEPNDAIINSLINNNLAKVDEDVLAKETSVSAIVPFIKFYLPKAKVVPLILSARMTQDETRTLANDLKNRLSNKTVIVAAVDFSHYLTSPLAKEKDELTWQVMKNFDYRQLFTLNNDYLDNPPSIATLLMAMQKRGTTNFDLLYHTNSGELLKDSSISTTSYFSIDFH</sequence>
<dbReference type="Gene3D" id="3.40.830.10">
    <property type="entry name" value="LigB-like"/>
    <property type="match status" value="1"/>
</dbReference>
<dbReference type="EMBL" id="MHCN01000019">
    <property type="protein sequence ID" value="OGY20981.1"/>
    <property type="molecule type" value="Genomic_DNA"/>
</dbReference>
<evidence type="ECO:0000313" key="2">
    <source>
        <dbReference type="EMBL" id="OGY20981.1"/>
    </source>
</evidence>
<reference evidence="2 3" key="1">
    <citation type="journal article" date="2016" name="Nat. Commun.">
        <title>Thousands of microbial genomes shed light on interconnected biogeochemical processes in an aquifer system.</title>
        <authorList>
            <person name="Anantharaman K."/>
            <person name="Brown C.T."/>
            <person name="Hug L.A."/>
            <person name="Sharon I."/>
            <person name="Castelle C.J."/>
            <person name="Probst A.J."/>
            <person name="Thomas B.C."/>
            <person name="Singh A."/>
            <person name="Wilkins M.J."/>
            <person name="Karaoz U."/>
            <person name="Brodie E.L."/>
            <person name="Williams K.H."/>
            <person name="Hubbard S.S."/>
            <person name="Banfield J.F."/>
        </authorList>
    </citation>
    <scope>NUCLEOTIDE SEQUENCE [LARGE SCALE GENOMIC DNA]</scope>
</reference>
<protein>
    <submittedName>
        <fullName evidence="2">AmmeMemoRadiSam system protein B</fullName>
    </submittedName>
</protein>
<dbReference type="Pfam" id="PF01875">
    <property type="entry name" value="Memo"/>
    <property type="match status" value="1"/>
</dbReference>
<dbReference type="Proteomes" id="UP000176299">
    <property type="component" value="Unassembled WGS sequence"/>
</dbReference>
<gene>
    <name evidence="2" type="ORF">A2113_01420</name>
</gene>
<dbReference type="NCBIfam" id="TIGR04336">
    <property type="entry name" value="AmmeMemoSam_B"/>
    <property type="match status" value="1"/>
</dbReference>
<dbReference type="AlphaFoldDB" id="A0A1G1VZZ3"/>
<dbReference type="STRING" id="1802591.A2113_01420"/>